<evidence type="ECO:0000256" key="2">
    <source>
        <dbReference type="SAM" id="MobiDB-lite"/>
    </source>
</evidence>
<dbReference type="SMART" id="SM00271">
    <property type="entry name" value="DnaJ"/>
    <property type="match status" value="1"/>
</dbReference>
<dbReference type="PROSITE" id="PS50076">
    <property type="entry name" value="DNAJ_2"/>
    <property type="match status" value="1"/>
</dbReference>
<proteinExistence type="predicted"/>
<evidence type="ECO:0000259" key="3">
    <source>
        <dbReference type="PROSITE" id="PS50076"/>
    </source>
</evidence>
<dbReference type="KEGG" id="pfy:PFICI_13691"/>
<feature type="compositionally biased region" description="Polar residues" evidence="2">
    <location>
        <begin position="22"/>
        <end position="35"/>
    </location>
</feature>
<dbReference type="PANTHER" id="PTHR44157">
    <property type="entry name" value="DNAJ HOMOLOG SUBFAMILY C MEMBER 11"/>
    <property type="match status" value="1"/>
</dbReference>
<evidence type="ECO:0000313" key="5">
    <source>
        <dbReference type="Proteomes" id="UP000030651"/>
    </source>
</evidence>
<dbReference type="GO" id="GO:0042407">
    <property type="term" value="P:cristae formation"/>
    <property type="evidence" value="ECO:0007669"/>
    <property type="project" value="TreeGrafter"/>
</dbReference>
<reference evidence="5" key="1">
    <citation type="journal article" date="2015" name="BMC Genomics">
        <title>Genomic and transcriptomic analysis of the endophytic fungus Pestalotiopsis fici reveals its lifestyle and high potential for synthesis of natural products.</title>
        <authorList>
            <person name="Wang X."/>
            <person name="Zhang X."/>
            <person name="Liu L."/>
            <person name="Xiang M."/>
            <person name="Wang W."/>
            <person name="Sun X."/>
            <person name="Che Y."/>
            <person name="Guo L."/>
            <person name="Liu G."/>
            <person name="Guo L."/>
            <person name="Wang C."/>
            <person name="Yin W.B."/>
            <person name="Stadler M."/>
            <person name="Zhang X."/>
            <person name="Liu X."/>
        </authorList>
    </citation>
    <scope>NUCLEOTIDE SEQUENCE [LARGE SCALE GENOMIC DNA]</scope>
    <source>
        <strain evidence="5">W106-1 / CGMCC3.15140</strain>
    </source>
</reference>
<evidence type="ECO:0000256" key="1">
    <source>
        <dbReference type="ARBA" id="ARBA00023186"/>
    </source>
</evidence>
<dbReference type="HOGENOM" id="CLU_441525_0_0_1"/>
<dbReference type="RefSeq" id="XP_007840463.1">
    <property type="nucleotide sequence ID" value="XM_007842272.1"/>
</dbReference>
<protein>
    <recommendedName>
        <fullName evidence="3">J domain-containing protein</fullName>
    </recommendedName>
</protein>
<accession>W3WPY4</accession>
<keyword evidence="5" id="KW-1185">Reference proteome</keyword>
<dbReference type="GO" id="GO:0005739">
    <property type="term" value="C:mitochondrion"/>
    <property type="evidence" value="ECO:0007669"/>
    <property type="project" value="GOC"/>
</dbReference>
<dbReference type="SUPFAM" id="SSF46565">
    <property type="entry name" value="Chaperone J-domain"/>
    <property type="match status" value="1"/>
</dbReference>
<dbReference type="InParanoid" id="W3WPY4"/>
<dbReference type="Pfam" id="PF00226">
    <property type="entry name" value="DnaJ"/>
    <property type="match status" value="1"/>
</dbReference>
<feature type="region of interest" description="Disordered" evidence="2">
    <location>
        <begin position="1"/>
        <end position="37"/>
    </location>
</feature>
<dbReference type="GeneID" id="19278704"/>
<dbReference type="EMBL" id="KI912119">
    <property type="protein sequence ID" value="ETS75207.1"/>
    <property type="molecule type" value="Genomic_DNA"/>
</dbReference>
<organism evidence="4 5">
    <name type="scientific">Pestalotiopsis fici (strain W106-1 / CGMCC3.15140)</name>
    <dbReference type="NCBI Taxonomy" id="1229662"/>
    <lineage>
        <taxon>Eukaryota</taxon>
        <taxon>Fungi</taxon>
        <taxon>Dikarya</taxon>
        <taxon>Ascomycota</taxon>
        <taxon>Pezizomycotina</taxon>
        <taxon>Sordariomycetes</taxon>
        <taxon>Xylariomycetidae</taxon>
        <taxon>Amphisphaeriales</taxon>
        <taxon>Sporocadaceae</taxon>
        <taxon>Pestalotiopsis</taxon>
    </lineage>
</organism>
<keyword evidence="1" id="KW-0143">Chaperone</keyword>
<name>W3WPY4_PESFW</name>
<dbReference type="OrthoDB" id="666364at2759"/>
<dbReference type="eggNOG" id="KOG0718">
    <property type="taxonomic scope" value="Eukaryota"/>
</dbReference>
<dbReference type="Gene3D" id="1.10.287.110">
    <property type="entry name" value="DnaJ domain"/>
    <property type="match status" value="1"/>
</dbReference>
<sequence>MSDAASTRLTAGDARSLRNRWQGPSRNASTRSSAVYNDDYTPAQSQAYGFGQGSLGLRSTASRYSLNEQFAATRKEFEFGFDDGASTFDRSTIASEAFEEYLRDDRQDGRDIYPGQIVDYYDSSALWLRDGVIDPYDLLVLPRNPSAQQIRRAYFRLLVLIYPDSHPPKLRKAASVYLTLVQDAFEQLIGPDRRLLQHVDETNTADLVLDEPGRYQIYQLWRLPLASCSQHLLDNDNPGQQDATYHQPVQREHVSKYLDKIGLEPVKICRWIGKMDGILGLGVKFDMGSPNLFESGARGFARFSILNRQFLSLIPICVAPRLEYSSSLPGCLQIPEFQGSWALSTAAETRGVGASVKYMIDVDESTWSLARMKSPGREPTQLAHIAPPSRPIRVEAEISSGWIWSRFLALRCLRRVGRFSRLGFEFGLGAYHLHLSLYWSRLGQRIRLPLWTSFHSTSSPRLLFWTVVIPFMSFAAWDLVSRWRRHQAASFQARNQLADMVQDRRAEADDITILLSANVEARQAMERAKHGLVILSAKYGVKKDDSWGLEEVADVTTALAALVDDSHVQIPSTVDKNNILGFWDPVPGLVKTLHVRYSFQGKEAIMEVPEGAGLILPPS</sequence>
<feature type="domain" description="J" evidence="3">
    <location>
        <begin position="134"/>
        <end position="203"/>
    </location>
</feature>
<dbReference type="STRING" id="1229662.W3WPY4"/>
<evidence type="ECO:0000313" key="4">
    <source>
        <dbReference type="EMBL" id="ETS75207.1"/>
    </source>
</evidence>
<dbReference type="InterPro" id="IPR052243">
    <property type="entry name" value="Mito_inner_membrane_organizer"/>
</dbReference>
<dbReference type="Proteomes" id="UP000030651">
    <property type="component" value="Unassembled WGS sequence"/>
</dbReference>
<dbReference type="Pfam" id="PF11875">
    <property type="entry name" value="DnaJ-like_C11_C"/>
    <property type="match status" value="1"/>
</dbReference>
<dbReference type="CDD" id="cd06257">
    <property type="entry name" value="DnaJ"/>
    <property type="match status" value="1"/>
</dbReference>
<dbReference type="PANTHER" id="PTHR44157:SF1">
    <property type="entry name" value="DNAJ HOMOLOG SUBFAMILY C MEMBER 11"/>
    <property type="match status" value="1"/>
</dbReference>
<dbReference type="InterPro" id="IPR036869">
    <property type="entry name" value="J_dom_sf"/>
</dbReference>
<gene>
    <name evidence="4" type="ORF">PFICI_13691</name>
</gene>
<dbReference type="AlphaFoldDB" id="W3WPY4"/>
<dbReference type="InterPro" id="IPR001623">
    <property type="entry name" value="DnaJ_domain"/>
</dbReference>
<dbReference type="InterPro" id="IPR024586">
    <property type="entry name" value="DnaJ-like_C11_C"/>
</dbReference>